<dbReference type="GO" id="GO:0000105">
    <property type="term" value="P:L-histidine biosynthetic process"/>
    <property type="evidence" value="ECO:0007669"/>
    <property type="project" value="TreeGrafter"/>
</dbReference>
<keyword evidence="11" id="KW-1185">Reference proteome</keyword>
<dbReference type="Gene3D" id="3.30.540.10">
    <property type="entry name" value="Fructose-1,6-Bisphosphatase, subunit A, domain 1"/>
    <property type="match status" value="1"/>
</dbReference>
<dbReference type="InterPro" id="IPR020583">
    <property type="entry name" value="Inositol_monoP_metal-BS"/>
</dbReference>
<dbReference type="STRING" id="349163.Acry_0645"/>
<evidence type="ECO:0000256" key="5">
    <source>
        <dbReference type="ARBA" id="ARBA00019784"/>
    </source>
</evidence>
<evidence type="ECO:0000256" key="7">
    <source>
        <dbReference type="ARBA" id="ARBA00022801"/>
    </source>
</evidence>
<keyword evidence="8 9" id="KW-0460">Magnesium</keyword>
<proteinExistence type="inferred from homology"/>
<dbReference type="PROSITE" id="PS00629">
    <property type="entry name" value="IMP_1"/>
    <property type="match status" value="1"/>
</dbReference>
<sequence>MSFDPVAVASAAADASGAVIRAHFRARIDVDTKADASPVTLADRGAEAAIRRVLAERCPDHAVIGEEMGGKAGGRFTWVIDPIDGTRAFITGRPVFATLIALLEHGRPVLGLIDQPVLGERWLAHEGELRFSGPHGGAPGTRAVASLAEAELSCTSPDMFTEPQFGGFRRLAGACRRVTYGGDAYGYGLLALGQIDVVAEADLKPWDWSALAPVIEAAGGAMTDWRGAELTLESDGTALALGNPALLGDAVALLGG</sequence>
<feature type="binding site" evidence="9">
    <location>
        <position position="207"/>
    </location>
    <ligand>
        <name>Mg(2+)</name>
        <dbReference type="ChEBI" id="CHEBI:18420"/>
        <label>1</label>
        <note>catalytic</note>
    </ligand>
</feature>
<feature type="binding site" evidence="9">
    <location>
        <position position="83"/>
    </location>
    <ligand>
        <name>Mg(2+)</name>
        <dbReference type="ChEBI" id="CHEBI:18420"/>
        <label>1</label>
        <note>catalytic</note>
    </ligand>
</feature>
<gene>
    <name evidence="10" type="ordered locus">Acry_0645</name>
</gene>
<evidence type="ECO:0000256" key="6">
    <source>
        <dbReference type="ARBA" id="ARBA00022723"/>
    </source>
</evidence>
<evidence type="ECO:0000256" key="1">
    <source>
        <dbReference type="ARBA" id="ARBA00001033"/>
    </source>
</evidence>
<dbReference type="RefSeq" id="WP_011941666.1">
    <property type="nucleotide sequence ID" value="NC_009484.1"/>
</dbReference>
<feature type="binding site" evidence="9">
    <location>
        <position position="66"/>
    </location>
    <ligand>
        <name>Mg(2+)</name>
        <dbReference type="ChEBI" id="CHEBI:18420"/>
        <label>1</label>
        <note>catalytic</note>
    </ligand>
</feature>
<dbReference type="Pfam" id="PF00459">
    <property type="entry name" value="Inositol_P"/>
    <property type="match status" value="1"/>
</dbReference>
<feature type="binding site" evidence="9">
    <location>
        <position position="81"/>
    </location>
    <ligand>
        <name>Mg(2+)</name>
        <dbReference type="ChEBI" id="CHEBI:18420"/>
        <label>1</label>
        <note>catalytic</note>
    </ligand>
</feature>
<dbReference type="FunFam" id="3.30.540.10:FF:000003">
    <property type="entry name" value="Inositol-1-monophosphatase"/>
    <property type="match status" value="1"/>
</dbReference>
<organism evidence="10 11">
    <name type="scientific">Acidiphilium cryptum (strain JF-5)</name>
    <dbReference type="NCBI Taxonomy" id="349163"/>
    <lineage>
        <taxon>Bacteria</taxon>
        <taxon>Pseudomonadati</taxon>
        <taxon>Pseudomonadota</taxon>
        <taxon>Alphaproteobacteria</taxon>
        <taxon>Acetobacterales</taxon>
        <taxon>Acidocellaceae</taxon>
        <taxon>Acidiphilium</taxon>
    </lineage>
</organism>
<dbReference type="PRINTS" id="PR00377">
    <property type="entry name" value="IMPHPHTASES"/>
</dbReference>
<dbReference type="AlphaFoldDB" id="A5FW84"/>
<dbReference type="InterPro" id="IPR000760">
    <property type="entry name" value="Inositol_monophosphatase-like"/>
</dbReference>
<dbReference type="EMBL" id="CP000697">
    <property type="protein sequence ID" value="ABQ29866.1"/>
    <property type="molecule type" value="Genomic_DNA"/>
</dbReference>
<dbReference type="PANTHER" id="PTHR43200:SF6">
    <property type="entry name" value="3'(2'),5'-BISPHOSPHATE NUCLEOTIDASE"/>
    <property type="match status" value="1"/>
</dbReference>
<comment type="catalytic activity">
    <reaction evidence="1">
        <text>a myo-inositol phosphate + H2O = myo-inositol + phosphate</text>
        <dbReference type="Rhea" id="RHEA:24056"/>
        <dbReference type="ChEBI" id="CHEBI:15377"/>
        <dbReference type="ChEBI" id="CHEBI:17268"/>
        <dbReference type="ChEBI" id="CHEBI:43474"/>
        <dbReference type="ChEBI" id="CHEBI:84139"/>
        <dbReference type="EC" id="3.1.3.25"/>
    </reaction>
</comment>
<dbReference type="EC" id="3.1.3.25" evidence="4"/>
<evidence type="ECO:0000256" key="4">
    <source>
        <dbReference type="ARBA" id="ARBA00013106"/>
    </source>
</evidence>
<dbReference type="CDD" id="cd01641">
    <property type="entry name" value="Bacterial_IMPase_like_1"/>
    <property type="match status" value="1"/>
</dbReference>
<comment type="cofactor">
    <cofactor evidence="2 9">
        <name>Mg(2+)</name>
        <dbReference type="ChEBI" id="CHEBI:18420"/>
    </cofactor>
</comment>
<dbReference type="KEGG" id="acr:Acry_0645"/>
<dbReference type="GO" id="GO:0052834">
    <property type="term" value="F:inositol monophosphate phosphatase activity"/>
    <property type="evidence" value="ECO:0007669"/>
    <property type="project" value="UniProtKB-EC"/>
</dbReference>
<feature type="binding site" evidence="9">
    <location>
        <position position="84"/>
    </location>
    <ligand>
        <name>Mg(2+)</name>
        <dbReference type="ChEBI" id="CHEBI:18420"/>
        <label>1</label>
        <note>catalytic</note>
    </ligand>
</feature>
<evidence type="ECO:0000256" key="9">
    <source>
        <dbReference type="PIRSR" id="PIRSR600760-2"/>
    </source>
</evidence>
<dbReference type="InterPro" id="IPR051090">
    <property type="entry name" value="Inositol_monoP_superfamily"/>
</dbReference>
<dbReference type="SUPFAM" id="SSF56655">
    <property type="entry name" value="Carbohydrate phosphatase"/>
    <property type="match status" value="1"/>
</dbReference>
<name>A5FW84_ACICJ</name>
<evidence type="ECO:0000313" key="10">
    <source>
        <dbReference type="EMBL" id="ABQ29866.1"/>
    </source>
</evidence>
<evidence type="ECO:0000256" key="3">
    <source>
        <dbReference type="ARBA" id="ARBA00009759"/>
    </source>
</evidence>
<dbReference type="Proteomes" id="UP000000245">
    <property type="component" value="Chromosome"/>
</dbReference>
<protein>
    <recommendedName>
        <fullName evidence="5">Inositol-1-monophosphatase</fullName>
        <ecNumber evidence="4">3.1.3.25</ecNumber>
    </recommendedName>
</protein>
<dbReference type="HOGENOM" id="CLU_044118_4_0_5"/>
<dbReference type="PANTHER" id="PTHR43200">
    <property type="entry name" value="PHOSPHATASE"/>
    <property type="match status" value="1"/>
</dbReference>
<keyword evidence="7" id="KW-0378">Hydrolase</keyword>
<evidence type="ECO:0000313" key="11">
    <source>
        <dbReference type="Proteomes" id="UP000000245"/>
    </source>
</evidence>
<accession>A5FW84</accession>
<evidence type="ECO:0000256" key="2">
    <source>
        <dbReference type="ARBA" id="ARBA00001946"/>
    </source>
</evidence>
<dbReference type="GO" id="GO:0046872">
    <property type="term" value="F:metal ion binding"/>
    <property type="evidence" value="ECO:0007669"/>
    <property type="project" value="UniProtKB-KW"/>
</dbReference>
<dbReference type="Gene3D" id="3.40.190.80">
    <property type="match status" value="1"/>
</dbReference>
<dbReference type="eggNOG" id="COG0483">
    <property type="taxonomic scope" value="Bacteria"/>
</dbReference>
<evidence type="ECO:0000256" key="8">
    <source>
        <dbReference type="ARBA" id="ARBA00022842"/>
    </source>
</evidence>
<comment type="similarity">
    <text evidence="3">Belongs to the inositol monophosphatase superfamily.</text>
</comment>
<keyword evidence="6 9" id="KW-0479">Metal-binding</keyword>
<reference evidence="10 11" key="1">
    <citation type="submission" date="2007-05" db="EMBL/GenBank/DDBJ databases">
        <title>Complete sequence of chromosome of Acidiphilium cryptum JF-5.</title>
        <authorList>
            <consortium name="US DOE Joint Genome Institute"/>
            <person name="Copeland A."/>
            <person name="Lucas S."/>
            <person name="Lapidus A."/>
            <person name="Barry K."/>
            <person name="Detter J.C."/>
            <person name="Glavina del Rio T."/>
            <person name="Hammon N."/>
            <person name="Israni S."/>
            <person name="Dalin E."/>
            <person name="Tice H."/>
            <person name="Pitluck S."/>
            <person name="Sims D."/>
            <person name="Brettin T."/>
            <person name="Bruce D."/>
            <person name="Han C."/>
            <person name="Schmutz J."/>
            <person name="Larimer F."/>
            <person name="Land M."/>
            <person name="Hauser L."/>
            <person name="Kyrpides N."/>
            <person name="Kim E."/>
            <person name="Magnuson T."/>
            <person name="Richardson P."/>
        </authorList>
    </citation>
    <scope>NUCLEOTIDE SEQUENCE [LARGE SCALE GENOMIC DNA]</scope>
    <source>
        <strain evidence="10 11">JF-5</strain>
    </source>
</reference>